<dbReference type="EMBL" id="JACIBU010000001">
    <property type="protein sequence ID" value="MBB3677498.1"/>
    <property type="molecule type" value="Genomic_DNA"/>
</dbReference>
<feature type="transmembrane region" description="Helical" evidence="2">
    <location>
        <begin position="143"/>
        <end position="164"/>
    </location>
</feature>
<keyword evidence="2" id="KW-1133">Transmembrane helix</keyword>
<evidence type="ECO:0000313" key="4">
    <source>
        <dbReference type="EMBL" id="PZA20172.1"/>
    </source>
</evidence>
<proteinExistence type="predicted"/>
<feature type="compositionally biased region" description="Pro residues" evidence="1">
    <location>
        <begin position="27"/>
        <end position="49"/>
    </location>
</feature>
<dbReference type="RefSeq" id="WP_110553344.1">
    <property type="nucleotide sequence ID" value="NZ_JACIBU010000001.1"/>
</dbReference>
<comment type="caution">
    <text evidence="4">The sequence shown here is derived from an EMBL/GenBank/DDBJ whole genome shotgun (WGS) entry which is preliminary data.</text>
</comment>
<keyword evidence="2" id="KW-0812">Transmembrane</keyword>
<sequence length="209" mass="21086">MGNPNQPWSTGQQPSWNGTDWEARPPQAGPPQQPWGAPPPGWAPQPGWSPGPGAAPVGRRSPVLPVLGASVALVALVASLLPFYRVEITDGSFLEYSGWQQRFTGPDFGGDSLFLAHGLALLLACGVLVAGAVVLLAGRGRPVGAALLATGAGMVLGSAVYLVADVVSAVTQEDGRSSVGAGGWLLVLAGLGSVAVLVLALRAVAAGSR</sequence>
<evidence type="ECO:0000256" key="2">
    <source>
        <dbReference type="SAM" id="Phobius"/>
    </source>
</evidence>
<gene>
    <name evidence="4" type="ORF">DMO24_16865</name>
    <name evidence="3" type="ORF">FHX36_003233</name>
</gene>
<reference evidence="4 5" key="1">
    <citation type="submission" date="2018-06" db="EMBL/GenBank/DDBJ databases">
        <title>Draft genome sequence of Modestobacter versicolor CP153-2.</title>
        <authorList>
            <person name="Gundlapally S.R."/>
        </authorList>
    </citation>
    <scope>NUCLEOTIDE SEQUENCE [LARGE SCALE GENOMIC DNA]</scope>
    <source>
        <strain evidence="4 5">CP153-2</strain>
    </source>
</reference>
<protein>
    <submittedName>
        <fullName evidence="4">Uncharacterized protein</fullName>
    </submittedName>
</protein>
<evidence type="ECO:0000313" key="3">
    <source>
        <dbReference type="EMBL" id="MBB3677498.1"/>
    </source>
</evidence>
<keyword evidence="2" id="KW-0472">Membrane</keyword>
<feature type="region of interest" description="Disordered" evidence="1">
    <location>
        <begin position="1"/>
        <end position="55"/>
    </location>
</feature>
<name>A0A323V601_9ACTN</name>
<feature type="transmembrane region" description="Helical" evidence="2">
    <location>
        <begin position="184"/>
        <end position="205"/>
    </location>
</feature>
<dbReference type="Proteomes" id="UP000247602">
    <property type="component" value="Unassembled WGS sequence"/>
</dbReference>
<feature type="transmembrane region" description="Helical" evidence="2">
    <location>
        <begin position="63"/>
        <end position="84"/>
    </location>
</feature>
<dbReference type="EMBL" id="QKNV01000215">
    <property type="protein sequence ID" value="PZA20172.1"/>
    <property type="molecule type" value="Genomic_DNA"/>
</dbReference>
<evidence type="ECO:0000313" key="6">
    <source>
        <dbReference type="Proteomes" id="UP000580718"/>
    </source>
</evidence>
<accession>A0A323V601</accession>
<feature type="compositionally biased region" description="Polar residues" evidence="1">
    <location>
        <begin position="1"/>
        <end position="18"/>
    </location>
</feature>
<organism evidence="4 5">
    <name type="scientific">Modestobacter versicolor</name>
    <dbReference type="NCBI Taxonomy" id="429133"/>
    <lineage>
        <taxon>Bacteria</taxon>
        <taxon>Bacillati</taxon>
        <taxon>Actinomycetota</taxon>
        <taxon>Actinomycetes</taxon>
        <taxon>Geodermatophilales</taxon>
        <taxon>Geodermatophilaceae</taxon>
        <taxon>Modestobacter</taxon>
    </lineage>
</organism>
<keyword evidence="5" id="KW-1185">Reference proteome</keyword>
<evidence type="ECO:0000256" key="1">
    <source>
        <dbReference type="SAM" id="MobiDB-lite"/>
    </source>
</evidence>
<evidence type="ECO:0000313" key="5">
    <source>
        <dbReference type="Proteomes" id="UP000247602"/>
    </source>
</evidence>
<dbReference type="AlphaFoldDB" id="A0A323V601"/>
<dbReference type="Proteomes" id="UP000580718">
    <property type="component" value="Unassembled WGS sequence"/>
</dbReference>
<reference evidence="3 6" key="2">
    <citation type="submission" date="2020-08" db="EMBL/GenBank/DDBJ databases">
        <title>Sequencing the genomes of 1000 actinobacteria strains.</title>
        <authorList>
            <person name="Klenk H.-P."/>
        </authorList>
    </citation>
    <scope>NUCLEOTIDE SEQUENCE [LARGE SCALE GENOMIC DNA]</scope>
    <source>
        <strain evidence="3 6">DSM 16678</strain>
    </source>
</reference>
<feature type="transmembrane region" description="Helical" evidence="2">
    <location>
        <begin position="114"/>
        <end position="136"/>
    </location>
</feature>